<dbReference type="GO" id="GO:0004134">
    <property type="term" value="F:4-alpha-glucanotransferase activity"/>
    <property type="evidence" value="ECO:0007669"/>
    <property type="project" value="UniProtKB-EC"/>
</dbReference>
<dbReference type="GO" id="GO:0016787">
    <property type="term" value="F:hydrolase activity"/>
    <property type="evidence" value="ECO:0007669"/>
    <property type="project" value="UniProtKB-KW"/>
</dbReference>
<feature type="non-terminal residue" evidence="9">
    <location>
        <position position="1"/>
    </location>
</feature>
<comment type="similarity">
    <text evidence="2">Belongs to the disproportionating enzyme family.</text>
</comment>
<organism evidence="9">
    <name type="scientific">gut metagenome</name>
    <dbReference type="NCBI Taxonomy" id="749906"/>
    <lineage>
        <taxon>unclassified sequences</taxon>
        <taxon>metagenomes</taxon>
        <taxon>organismal metagenomes</taxon>
    </lineage>
</organism>
<evidence type="ECO:0000256" key="3">
    <source>
        <dbReference type="ARBA" id="ARBA00012560"/>
    </source>
</evidence>
<accession>J9BYR4</accession>
<evidence type="ECO:0000256" key="2">
    <source>
        <dbReference type="ARBA" id="ARBA00005684"/>
    </source>
</evidence>
<dbReference type="InterPro" id="IPR003385">
    <property type="entry name" value="Glyco_hydro_77"/>
</dbReference>
<evidence type="ECO:0000256" key="7">
    <source>
        <dbReference type="ARBA" id="ARBA00031423"/>
    </source>
</evidence>
<dbReference type="Pfam" id="PF02446">
    <property type="entry name" value="Glyco_hydro_77"/>
    <property type="match status" value="1"/>
</dbReference>
<keyword evidence="5 9" id="KW-0808">Transferase</keyword>
<comment type="catalytic activity">
    <reaction evidence="1">
        <text>Transfers a segment of a (1-&gt;4)-alpha-D-glucan to a new position in an acceptor, which may be glucose or a (1-&gt;4)-alpha-D-glucan.</text>
        <dbReference type="EC" id="2.4.1.25"/>
    </reaction>
</comment>
<proteinExistence type="inferred from homology"/>
<evidence type="ECO:0000256" key="1">
    <source>
        <dbReference type="ARBA" id="ARBA00000439"/>
    </source>
</evidence>
<evidence type="ECO:0000256" key="6">
    <source>
        <dbReference type="ARBA" id="ARBA00023277"/>
    </source>
</evidence>
<evidence type="ECO:0000256" key="8">
    <source>
        <dbReference type="ARBA" id="ARBA00031501"/>
    </source>
</evidence>
<dbReference type="PANTHER" id="PTHR32438:SF5">
    <property type="entry name" value="4-ALPHA-GLUCANOTRANSFERASE DPE1, CHLOROPLASTIC_AMYLOPLASTIC"/>
    <property type="match status" value="1"/>
</dbReference>
<dbReference type="AlphaFoldDB" id="J9BYR4"/>
<protein>
    <recommendedName>
        <fullName evidence="3">4-alpha-glucanotransferase</fullName>
        <ecNumber evidence="3">2.4.1.25</ecNumber>
    </recommendedName>
    <alternativeName>
        <fullName evidence="7">Amylomaltase</fullName>
    </alternativeName>
    <alternativeName>
        <fullName evidence="8">Disproportionating enzyme</fullName>
    </alternativeName>
</protein>
<name>J9BYR4_9ZZZZ</name>
<evidence type="ECO:0000256" key="4">
    <source>
        <dbReference type="ARBA" id="ARBA00022676"/>
    </source>
</evidence>
<dbReference type="InterPro" id="IPR017853">
    <property type="entry name" value="GH"/>
</dbReference>
<dbReference type="Gene3D" id="3.20.20.80">
    <property type="entry name" value="Glycosidases"/>
    <property type="match status" value="1"/>
</dbReference>
<sequence length="124" mass="13587">KLFNALTEALGPVPIIAEDLGLMFDSVRQLLKESGYPGMKVLQFAFDPNSDSEYLPHNYPVNSVAYPGTHDNATAVEWATSFATPAERKKVHDIPGRGKGFGACKWPYPGHADESCPPCRYPCC</sequence>
<keyword evidence="9" id="KW-0378">Hydrolase</keyword>
<evidence type="ECO:0000256" key="5">
    <source>
        <dbReference type="ARBA" id="ARBA00022679"/>
    </source>
</evidence>
<comment type="caution">
    <text evidence="9">The sequence shown here is derived from an EMBL/GenBank/DDBJ whole genome shotgun (WGS) entry which is preliminary data.</text>
</comment>
<dbReference type="SUPFAM" id="SSF51445">
    <property type="entry name" value="(Trans)glycosidases"/>
    <property type="match status" value="1"/>
</dbReference>
<keyword evidence="4 9" id="KW-0328">Glycosyltransferase</keyword>
<keyword evidence="6" id="KW-0119">Carbohydrate metabolism</keyword>
<dbReference type="GO" id="GO:0005975">
    <property type="term" value="P:carbohydrate metabolic process"/>
    <property type="evidence" value="ECO:0007669"/>
    <property type="project" value="InterPro"/>
</dbReference>
<gene>
    <name evidence="9" type="ORF">EVA_19183</name>
</gene>
<dbReference type="EMBL" id="AMCI01007394">
    <property type="protein sequence ID" value="EJW92710.1"/>
    <property type="molecule type" value="Genomic_DNA"/>
</dbReference>
<reference evidence="9" key="1">
    <citation type="journal article" date="2012" name="PLoS ONE">
        <title>Gene sets for utilization of primary and secondary nutrition supplies in the distal gut of endangered iberian lynx.</title>
        <authorList>
            <person name="Alcaide M."/>
            <person name="Messina E."/>
            <person name="Richter M."/>
            <person name="Bargiela R."/>
            <person name="Peplies J."/>
            <person name="Huws S.A."/>
            <person name="Newbold C.J."/>
            <person name="Golyshin P.N."/>
            <person name="Simon M.A."/>
            <person name="Lopez G."/>
            <person name="Yakimov M.M."/>
            <person name="Ferrer M."/>
        </authorList>
    </citation>
    <scope>NUCLEOTIDE SEQUENCE</scope>
</reference>
<evidence type="ECO:0000313" key="9">
    <source>
        <dbReference type="EMBL" id="EJW92710.1"/>
    </source>
</evidence>
<dbReference type="PANTHER" id="PTHR32438">
    <property type="entry name" value="4-ALPHA-GLUCANOTRANSFERASE DPE1, CHLOROPLASTIC/AMYLOPLASTIC"/>
    <property type="match status" value="1"/>
</dbReference>
<dbReference type="EC" id="2.4.1.25" evidence="3"/>